<keyword evidence="4" id="KW-1185">Reference proteome</keyword>
<sequence length="573" mass="61753">MKHFKHLFFAALSVLTLASCSQEDQPAADGPGAVPLGKDTYASFSFRIEGNQPRSRTAMEGAAGKDDNTVSDGRLLIFDNVTGLLLNNVAFTVTGAATDLTVQTTSGPRRIYIVAGATSDKTQITGRLAGLAENTALLSDFYALMSDQKYTGAAAGDTDMGEGFKELPVSGKFVMSNVADRNAVKTLLPGISKEQASGGTAEDADVNRFNFNVLRAVAKADLKVALKGTEKATADGIFKLKDDVWYGVRNINRSTLYVQQYINDNVDAGIDNAGIDRDIRPFAAFYNAFDGTSENDMKLQATFTPYYFGGYAINGTDAAHTTLSVTGGTPVVGPTVFISENSNNRQVRGNTSYYGITTQVSSIAPDDIAGTITLTDIGLIRNTAATTGYDNTTGDKSFWHMREVPADVRAKMDNGIKERWVFTDVDAAFEAMRIFVKVSASITLTTAGFTPTDDFTATDLKEAYQRATGTISTPGTELNATDAAIVDRYLGYYANGFSYYRLNLYETVAGAKRHLVRRNNHYGATVTSFATIGDPTEGDLDKDPDKPVDADLTNVTAVITVMPWYTVDTEDDL</sequence>
<dbReference type="EMBL" id="JANDHW010000005">
    <property type="protein sequence ID" value="MCP9611776.1"/>
    <property type="molecule type" value="Genomic_DNA"/>
</dbReference>
<dbReference type="InterPro" id="IPR047786">
    <property type="entry name" value="Mfa1_fim"/>
</dbReference>
<keyword evidence="1" id="KW-0732">Signal</keyword>
<evidence type="ECO:0000313" key="4">
    <source>
        <dbReference type="Proteomes" id="UP001205603"/>
    </source>
</evidence>
<feature type="chain" id="PRO_5045366737" evidence="1">
    <location>
        <begin position="22"/>
        <end position="573"/>
    </location>
</feature>
<dbReference type="NCBIfam" id="NF038041">
    <property type="entry name" value="fim_Mfa1_fam"/>
    <property type="match status" value="1"/>
</dbReference>
<dbReference type="RefSeq" id="WP_255026792.1">
    <property type="nucleotide sequence ID" value="NZ_JANDHW010000005.1"/>
</dbReference>
<feature type="signal peptide" evidence="1">
    <location>
        <begin position="1"/>
        <end position="21"/>
    </location>
</feature>
<dbReference type="PROSITE" id="PS51257">
    <property type="entry name" value="PROKAR_LIPOPROTEIN"/>
    <property type="match status" value="1"/>
</dbReference>
<protein>
    <submittedName>
        <fullName evidence="3">Mfa1 family fimbria major subunit</fullName>
    </submittedName>
</protein>
<dbReference type="Gene3D" id="2.60.40.3690">
    <property type="match status" value="1"/>
</dbReference>
<accession>A0ABT1MHB8</accession>
<gene>
    <name evidence="3" type="ORF">NMU02_06700</name>
</gene>
<comment type="caution">
    <text evidence="3">The sequence shown here is derived from an EMBL/GenBank/DDBJ whole genome shotgun (WGS) entry which is preliminary data.</text>
</comment>
<dbReference type="Proteomes" id="UP001205603">
    <property type="component" value="Unassembled WGS sequence"/>
</dbReference>
<organism evidence="3 4">
    <name type="scientific">Coprobacter tertius</name>
    <dbReference type="NCBI Taxonomy" id="2944915"/>
    <lineage>
        <taxon>Bacteria</taxon>
        <taxon>Pseudomonadati</taxon>
        <taxon>Bacteroidota</taxon>
        <taxon>Bacteroidia</taxon>
        <taxon>Bacteroidales</taxon>
        <taxon>Barnesiellaceae</taxon>
        <taxon>Coprobacter</taxon>
    </lineage>
</organism>
<proteinExistence type="predicted"/>
<evidence type="ECO:0000259" key="2">
    <source>
        <dbReference type="Pfam" id="PF15495"/>
    </source>
</evidence>
<reference evidence="3 4" key="1">
    <citation type="submission" date="2022-07" db="EMBL/GenBank/DDBJ databases">
        <title>Fecal culturing of patients with breast cancer.</title>
        <authorList>
            <person name="Teng N.M.Y."/>
            <person name="Kiu R."/>
            <person name="Evans R."/>
            <person name="Baker D.J."/>
            <person name="Zenner C."/>
            <person name="Robinson S.D."/>
            <person name="Hall L.J."/>
        </authorList>
    </citation>
    <scope>NUCLEOTIDE SEQUENCE [LARGE SCALE GENOMIC DNA]</scope>
    <source>
        <strain evidence="3 4">LH1063</strain>
    </source>
</reference>
<evidence type="ECO:0000256" key="1">
    <source>
        <dbReference type="SAM" id="SignalP"/>
    </source>
</evidence>
<dbReference type="InterPro" id="IPR029140">
    <property type="entry name" value="Mfa1_C"/>
</dbReference>
<name>A0ABT1MHB8_9BACT</name>
<dbReference type="Pfam" id="PF15495">
    <property type="entry name" value="Fimbrillin_C"/>
    <property type="match status" value="1"/>
</dbReference>
<evidence type="ECO:0000313" key="3">
    <source>
        <dbReference type="EMBL" id="MCP9611776.1"/>
    </source>
</evidence>
<feature type="domain" description="Minor fimbrium subunit Mfa1 C-terminal" evidence="2">
    <location>
        <begin position="492"/>
        <end position="566"/>
    </location>
</feature>